<feature type="coiled-coil region" evidence="1">
    <location>
        <begin position="43"/>
        <end position="77"/>
    </location>
</feature>
<keyword evidence="1" id="KW-0175">Coiled coil</keyword>
<keyword evidence="2" id="KW-0812">Transmembrane</keyword>
<dbReference type="EMBL" id="CP060096">
    <property type="protein sequence ID" value="QSZ26495.1"/>
    <property type="molecule type" value="Genomic_DNA"/>
</dbReference>
<protein>
    <submittedName>
        <fullName evidence="3">Copper transporter</fullName>
    </submittedName>
</protein>
<keyword evidence="2" id="KW-1133">Transmembrane helix</keyword>
<evidence type="ECO:0000313" key="3">
    <source>
        <dbReference type="EMBL" id="QSZ26495.1"/>
    </source>
</evidence>
<dbReference type="RefSeq" id="WP_284679169.1">
    <property type="nucleotide sequence ID" value="NZ_CP060096.1"/>
</dbReference>
<reference evidence="3" key="1">
    <citation type="submission" date="2020-08" db="EMBL/GenBank/DDBJ databases">
        <title>Genomic insights into the carbon and energy metabolism of the first obligate autotrophic acetogenic bacterium Aceticella autotrophica gen. nov., sp. nov.</title>
        <authorList>
            <person name="Toshchakov S.V."/>
            <person name="Elcheninov A.G."/>
            <person name="Kublanov I.V."/>
            <person name="Frolov E.N."/>
            <person name="Lebedinsky A.V."/>
        </authorList>
    </citation>
    <scope>NUCLEOTIDE SEQUENCE</scope>
    <source>
        <strain evidence="3">3443-3Ac</strain>
    </source>
</reference>
<feature type="transmembrane region" description="Helical" evidence="2">
    <location>
        <begin position="7"/>
        <end position="29"/>
    </location>
</feature>
<evidence type="ECO:0000313" key="4">
    <source>
        <dbReference type="Proteomes" id="UP000671913"/>
    </source>
</evidence>
<dbReference type="KEGG" id="aaut:ACETAC_06115"/>
<dbReference type="Proteomes" id="UP000671913">
    <property type="component" value="Chromosome"/>
</dbReference>
<dbReference type="Pfam" id="PF11382">
    <property type="entry name" value="MctB"/>
    <property type="match status" value="1"/>
</dbReference>
<keyword evidence="4" id="KW-1185">Reference proteome</keyword>
<keyword evidence="2" id="KW-0472">Membrane</keyword>
<gene>
    <name evidence="3" type="ORF">ACETAC_06115</name>
</gene>
<accession>A0A974Y2W6</accession>
<dbReference type="AlphaFoldDB" id="A0A974Y2W6"/>
<dbReference type="GO" id="GO:0016020">
    <property type="term" value="C:membrane"/>
    <property type="evidence" value="ECO:0007669"/>
    <property type="project" value="InterPro"/>
</dbReference>
<proteinExistence type="predicted"/>
<organism evidence="3 4">
    <name type="scientific">Aceticella autotrophica</name>
    <dbReference type="NCBI Taxonomy" id="2755338"/>
    <lineage>
        <taxon>Bacteria</taxon>
        <taxon>Bacillati</taxon>
        <taxon>Bacillota</taxon>
        <taxon>Clostridia</taxon>
        <taxon>Thermoanaerobacterales</taxon>
        <taxon>Thermoanaerobacteraceae</taxon>
        <taxon>Aceticella</taxon>
    </lineage>
</organism>
<name>A0A974Y2W6_9THEO</name>
<dbReference type="GO" id="GO:0055070">
    <property type="term" value="P:copper ion homeostasis"/>
    <property type="evidence" value="ECO:0007669"/>
    <property type="project" value="InterPro"/>
</dbReference>
<evidence type="ECO:0000256" key="2">
    <source>
        <dbReference type="SAM" id="Phobius"/>
    </source>
</evidence>
<evidence type="ECO:0000256" key="1">
    <source>
        <dbReference type="SAM" id="Coils"/>
    </source>
</evidence>
<dbReference type="InterPro" id="IPR021522">
    <property type="entry name" value="MctB"/>
</dbReference>
<sequence>MNINIRYYVLTIAAIFMALGIGIFIGFMLDGQKAFSIQQDTIINQLEQKFKDIQSENSNLKNNVQNLTKEKDILNQYGKIVFPILVSKKLEGVKVAIIETNNDFICSGMINALTKAGASINSITIFNNNINNLSDADKKDLSNYLSKYGTVDSKNITDFLSAKLSNAIVTGQDNDLITYLKDKGYINFNGVSGNTDFVIIVGGSNNKDNNLNIIDIPIIKQIKTLNIPIVGVEPSDVKYSYVETYKKQRLSTVDNIDNIVGQTALIMVMQGKEGHYGVKPGDSALMPDSFANTP</sequence>